<dbReference type="Gene3D" id="3.20.20.210">
    <property type="match status" value="1"/>
</dbReference>
<accession>A0A2T0T6E8</accession>
<organism evidence="5 6">
    <name type="scientific">Geodermatophilus tzadiensis</name>
    <dbReference type="NCBI Taxonomy" id="1137988"/>
    <lineage>
        <taxon>Bacteria</taxon>
        <taxon>Bacillati</taxon>
        <taxon>Actinomycetota</taxon>
        <taxon>Actinomycetes</taxon>
        <taxon>Geodermatophilales</taxon>
        <taxon>Geodermatophilaceae</taxon>
        <taxon>Geodermatophilus</taxon>
    </lineage>
</organism>
<dbReference type="GO" id="GO:0008270">
    <property type="term" value="F:zinc ion binding"/>
    <property type="evidence" value="ECO:0007669"/>
    <property type="project" value="InterPro"/>
</dbReference>
<dbReference type="CDD" id="cd03311">
    <property type="entry name" value="CIMS_C_terminal_like"/>
    <property type="match status" value="1"/>
</dbReference>
<gene>
    <name evidence="5" type="ORF">LY71_11998</name>
</gene>
<keyword evidence="6" id="KW-1185">Reference proteome</keyword>
<evidence type="ECO:0000259" key="4">
    <source>
        <dbReference type="Pfam" id="PF01717"/>
    </source>
</evidence>
<feature type="domain" description="Cobalamin-independent methionine synthase MetE C-terminal/archaeal" evidence="4">
    <location>
        <begin position="9"/>
        <end position="339"/>
    </location>
</feature>
<comment type="cofactor">
    <cofactor evidence="1">
        <name>Zn(2+)</name>
        <dbReference type="ChEBI" id="CHEBI:29105"/>
    </cofactor>
</comment>
<keyword evidence="5" id="KW-0489">Methyltransferase</keyword>
<dbReference type="OrthoDB" id="244285at2"/>
<dbReference type="GO" id="GO:0009086">
    <property type="term" value="P:methionine biosynthetic process"/>
    <property type="evidence" value="ECO:0007669"/>
    <property type="project" value="InterPro"/>
</dbReference>
<evidence type="ECO:0000313" key="6">
    <source>
        <dbReference type="Proteomes" id="UP000239210"/>
    </source>
</evidence>
<dbReference type="InterPro" id="IPR002629">
    <property type="entry name" value="Met_Synth_C/arc"/>
</dbReference>
<dbReference type="RefSeq" id="WP_106281191.1">
    <property type="nucleotide sequence ID" value="NZ_PVTG01000019.1"/>
</dbReference>
<name>A0A2T0T6E8_9ACTN</name>
<sequence>MPVPLPPLLPTTVVGSLPQPGWLIDHDRLAHQFPPRVRARELWRPAPELLEEAQDDATLLVVRAQERAGLDLVGDGEQRRESYSNHFATALDGVDVDTPGTVLNRSGQPIPVPRVVGEIRRRDPIQARDVAFLRAATDRPVKITLPGPFTMAQQAADEHYGDDRALALAYADVVREEIADLFAAGADIVQIDEPWLQARPEVARRHGAEAVTRAVEGAPGPVHLHLCFGYAAMVAERPEGYSFLPELADTPVDTVSVETAQSHLDPAQLRPLRGKGIALGVLDLSTPEVETPEVVAGRVRRALGDVDVERLVLSSDCGLKYLPRAAAEGKMRSLALAAEVLRAELS</sequence>
<evidence type="ECO:0000256" key="2">
    <source>
        <dbReference type="ARBA" id="ARBA00022723"/>
    </source>
</evidence>
<keyword evidence="3" id="KW-0862">Zinc</keyword>
<evidence type="ECO:0000256" key="3">
    <source>
        <dbReference type="ARBA" id="ARBA00022833"/>
    </source>
</evidence>
<dbReference type="GO" id="GO:0003871">
    <property type="term" value="F:5-methyltetrahydropteroyltriglutamate-homocysteine S-methyltransferase activity"/>
    <property type="evidence" value="ECO:0007669"/>
    <property type="project" value="InterPro"/>
</dbReference>
<evidence type="ECO:0000313" key="5">
    <source>
        <dbReference type="EMBL" id="PRY41215.1"/>
    </source>
</evidence>
<dbReference type="PANTHER" id="PTHR30519">
    <property type="entry name" value="5-METHYLTETRAHYDROPTEROYLTRIGLUTAMATE--HOMOCYSTEINE METHYLTRANSFERASE"/>
    <property type="match status" value="1"/>
</dbReference>
<dbReference type="Pfam" id="PF01717">
    <property type="entry name" value="Meth_synt_2"/>
    <property type="match status" value="1"/>
</dbReference>
<dbReference type="EMBL" id="PVTG01000019">
    <property type="protein sequence ID" value="PRY41215.1"/>
    <property type="molecule type" value="Genomic_DNA"/>
</dbReference>
<protein>
    <submittedName>
        <fullName evidence="5">5-methyltetrahydropteroyltriglutamate--homocysteine methyltransferase</fullName>
    </submittedName>
</protein>
<dbReference type="AlphaFoldDB" id="A0A2T0T6E8"/>
<dbReference type="GO" id="GO:0032259">
    <property type="term" value="P:methylation"/>
    <property type="evidence" value="ECO:0007669"/>
    <property type="project" value="UniProtKB-KW"/>
</dbReference>
<dbReference type="Proteomes" id="UP000239210">
    <property type="component" value="Unassembled WGS sequence"/>
</dbReference>
<proteinExistence type="predicted"/>
<dbReference type="SUPFAM" id="SSF51726">
    <property type="entry name" value="UROD/MetE-like"/>
    <property type="match status" value="1"/>
</dbReference>
<reference evidence="5 6" key="1">
    <citation type="submission" date="2018-03" db="EMBL/GenBank/DDBJ databases">
        <title>Genomic Encyclopedia of Archaeal and Bacterial Type Strains, Phase II (KMG-II): from individual species to whole genera.</title>
        <authorList>
            <person name="Goeker M."/>
        </authorList>
    </citation>
    <scope>NUCLEOTIDE SEQUENCE [LARGE SCALE GENOMIC DNA]</scope>
    <source>
        <strain evidence="5 6">DSM 45416</strain>
    </source>
</reference>
<keyword evidence="2" id="KW-0479">Metal-binding</keyword>
<comment type="caution">
    <text evidence="5">The sequence shown here is derived from an EMBL/GenBank/DDBJ whole genome shotgun (WGS) entry which is preliminary data.</text>
</comment>
<keyword evidence="5" id="KW-0808">Transferase</keyword>
<dbReference type="InterPro" id="IPR038071">
    <property type="entry name" value="UROD/MetE-like_sf"/>
</dbReference>
<evidence type="ECO:0000256" key="1">
    <source>
        <dbReference type="ARBA" id="ARBA00001947"/>
    </source>
</evidence>